<evidence type="ECO:0000256" key="2">
    <source>
        <dbReference type="ARBA" id="ARBA00006555"/>
    </source>
</evidence>
<dbReference type="SUPFAM" id="SSF74653">
    <property type="entry name" value="TolA/TonB C-terminal domain"/>
    <property type="match status" value="1"/>
</dbReference>
<dbReference type="Pfam" id="PF03544">
    <property type="entry name" value="TonB_C"/>
    <property type="match status" value="1"/>
</dbReference>
<evidence type="ECO:0000313" key="12">
    <source>
        <dbReference type="Proteomes" id="UP000595070"/>
    </source>
</evidence>
<dbReference type="PANTHER" id="PTHR33446">
    <property type="entry name" value="PROTEIN TONB-RELATED"/>
    <property type="match status" value="1"/>
</dbReference>
<feature type="domain" description="TonB C-terminal" evidence="10">
    <location>
        <begin position="137"/>
        <end position="224"/>
    </location>
</feature>
<comment type="subcellular location">
    <subcellularLocation>
        <location evidence="1">Cell inner membrane</location>
        <topology evidence="1">Single-pass membrane protein</topology>
        <orientation evidence="1">Periplasmic side</orientation>
    </subcellularLocation>
</comment>
<evidence type="ECO:0000256" key="7">
    <source>
        <dbReference type="ARBA" id="ARBA00022927"/>
    </source>
</evidence>
<dbReference type="InterPro" id="IPR006260">
    <property type="entry name" value="TonB/TolA_C"/>
</dbReference>
<evidence type="ECO:0000256" key="8">
    <source>
        <dbReference type="ARBA" id="ARBA00022989"/>
    </source>
</evidence>
<proteinExistence type="inferred from homology"/>
<dbReference type="Gene3D" id="3.30.1150.10">
    <property type="match status" value="1"/>
</dbReference>
<dbReference type="PANTHER" id="PTHR33446:SF2">
    <property type="entry name" value="PROTEIN TONB"/>
    <property type="match status" value="1"/>
</dbReference>
<keyword evidence="6" id="KW-0812">Transmembrane</keyword>
<dbReference type="Proteomes" id="UP000595070">
    <property type="component" value="Chromosome"/>
</dbReference>
<reference evidence="11 12" key="1">
    <citation type="submission" date="2020-10" db="EMBL/GenBank/DDBJ databases">
        <title>Campylobacter and Helicobacter PacBio genomes.</title>
        <authorList>
            <person name="Lane C."/>
        </authorList>
    </citation>
    <scope>NUCLEOTIDE SEQUENCE [LARGE SCALE GENOMIC DNA]</scope>
    <source>
        <strain evidence="11 12">2016D-0074</strain>
    </source>
</reference>
<keyword evidence="7" id="KW-0653">Protein transport</keyword>
<evidence type="ECO:0000256" key="3">
    <source>
        <dbReference type="ARBA" id="ARBA00022448"/>
    </source>
</evidence>
<evidence type="ECO:0000256" key="4">
    <source>
        <dbReference type="ARBA" id="ARBA00022475"/>
    </source>
</evidence>
<dbReference type="PROSITE" id="PS52015">
    <property type="entry name" value="TONB_CTD"/>
    <property type="match status" value="1"/>
</dbReference>
<keyword evidence="5" id="KW-0997">Cell inner membrane</keyword>
<evidence type="ECO:0000259" key="10">
    <source>
        <dbReference type="PROSITE" id="PS52015"/>
    </source>
</evidence>
<keyword evidence="4" id="KW-1003">Cell membrane</keyword>
<keyword evidence="8" id="KW-1133">Transmembrane helix</keyword>
<dbReference type="RefSeq" id="WP_044598532.1">
    <property type="nucleotide sequence ID" value="NZ_CP063079.1"/>
</dbReference>
<evidence type="ECO:0000313" key="11">
    <source>
        <dbReference type="EMBL" id="QOQ88507.1"/>
    </source>
</evidence>
<keyword evidence="12" id="KW-1185">Reference proteome</keyword>
<keyword evidence="3" id="KW-0813">Transport</keyword>
<name>A0ABX6TRX2_9BACT</name>
<dbReference type="NCBIfam" id="TIGR01352">
    <property type="entry name" value="tonB_Cterm"/>
    <property type="match status" value="1"/>
</dbReference>
<dbReference type="InterPro" id="IPR051045">
    <property type="entry name" value="TonB-dependent_transducer"/>
</dbReference>
<keyword evidence="9" id="KW-0472">Membrane</keyword>
<gene>
    <name evidence="11" type="ORF">IMC75_06035</name>
</gene>
<organism evidence="11 12">
    <name type="scientific">Campylobacter peloridis</name>
    <dbReference type="NCBI Taxonomy" id="488546"/>
    <lineage>
        <taxon>Bacteria</taxon>
        <taxon>Pseudomonadati</taxon>
        <taxon>Campylobacterota</taxon>
        <taxon>Epsilonproteobacteria</taxon>
        <taxon>Campylobacterales</taxon>
        <taxon>Campylobacteraceae</taxon>
        <taxon>Campylobacter</taxon>
    </lineage>
</organism>
<evidence type="ECO:0000256" key="6">
    <source>
        <dbReference type="ARBA" id="ARBA00022692"/>
    </source>
</evidence>
<sequence>MTKFINNHKNQSFFITSFLFSFILFSLVYSKNFLHIKHTNIKEDQFNLAITHFLHQAMPTPPSNTNEKIDKKQIEKEQKITNKQQKNTKKEKLLEKPLQKEVSIEKNQEIINTKQPTLQENIAPQEESISLNNNNNELLKEVKLAIDKALIYPRQAKKMRISGEIFLEFTWTKEKELKNLKIITPSKYKILNESALKTIQIASKNFPQYEKTFHIKIPIIYKIH</sequence>
<accession>A0ABX6TRX2</accession>
<comment type="similarity">
    <text evidence="2">Belongs to the TonB family.</text>
</comment>
<evidence type="ECO:0000256" key="9">
    <source>
        <dbReference type="ARBA" id="ARBA00023136"/>
    </source>
</evidence>
<dbReference type="EMBL" id="CP063079">
    <property type="protein sequence ID" value="QOQ88507.1"/>
    <property type="molecule type" value="Genomic_DNA"/>
</dbReference>
<evidence type="ECO:0000256" key="5">
    <source>
        <dbReference type="ARBA" id="ARBA00022519"/>
    </source>
</evidence>
<protein>
    <submittedName>
        <fullName evidence="11">Energy transducer TonB</fullName>
    </submittedName>
</protein>
<dbReference type="InterPro" id="IPR037682">
    <property type="entry name" value="TonB_C"/>
</dbReference>
<evidence type="ECO:0000256" key="1">
    <source>
        <dbReference type="ARBA" id="ARBA00004383"/>
    </source>
</evidence>